<evidence type="ECO:0000313" key="4">
    <source>
        <dbReference type="Proteomes" id="UP000247515"/>
    </source>
</evidence>
<dbReference type="Proteomes" id="UP000247515">
    <property type="component" value="Unassembled WGS sequence"/>
</dbReference>
<dbReference type="GO" id="GO:0030244">
    <property type="term" value="P:cellulose biosynthetic process"/>
    <property type="evidence" value="ECO:0007669"/>
    <property type="project" value="InterPro"/>
</dbReference>
<reference evidence="1 4" key="2">
    <citation type="submission" date="2018-05" db="EMBL/GenBank/DDBJ databases">
        <title>Genomic Encyclopedia of Type Strains, Phase IV (KMG-V): Genome sequencing to study the core and pangenomes of soil and plant-associated prokaryotes.</title>
        <authorList>
            <person name="Whitman W."/>
        </authorList>
    </citation>
    <scope>NUCLEOTIDE SEQUENCE [LARGE SCALE GENOMIC DNA]</scope>
    <source>
        <strain evidence="1 4">SIr-6563</strain>
    </source>
</reference>
<evidence type="ECO:0000313" key="2">
    <source>
        <dbReference type="EMBL" id="SEJ22457.1"/>
    </source>
</evidence>
<evidence type="ECO:0000313" key="1">
    <source>
        <dbReference type="EMBL" id="PXX17384.1"/>
    </source>
</evidence>
<dbReference type="Gene3D" id="3.30.70.2590">
    <property type="match status" value="1"/>
</dbReference>
<comment type="caution">
    <text evidence="2">The sequence shown here is derived from an EMBL/GenBank/DDBJ whole genome shotgun (WGS) entry which is preliminary data.</text>
</comment>
<dbReference type="Pfam" id="PF03500">
    <property type="entry name" value="Cellsynth_D"/>
    <property type="match status" value="1"/>
</dbReference>
<name>A0A1A5XB88_9BURK</name>
<reference evidence="2 3" key="1">
    <citation type="submission" date="2016-10" db="EMBL/GenBank/DDBJ databases">
        <authorList>
            <person name="Varghese N."/>
            <person name="Submissions S."/>
        </authorList>
    </citation>
    <scope>NUCLEOTIDE SEQUENCE [LARGE SCALE GENOMIC DNA]</scope>
    <source>
        <strain evidence="2 3">LMG 22274</strain>
    </source>
</reference>
<dbReference type="EMBL" id="FNZM01000003">
    <property type="protein sequence ID" value="SEJ22457.1"/>
    <property type="molecule type" value="Genomic_DNA"/>
</dbReference>
<organism evidence="2 3">
    <name type="scientific">Paraburkholderia tropica</name>
    <dbReference type="NCBI Taxonomy" id="92647"/>
    <lineage>
        <taxon>Bacteria</taxon>
        <taxon>Pseudomonadati</taxon>
        <taxon>Pseudomonadota</taxon>
        <taxon>Betaproteobacteria</taxon>
        <taxon>Burkholderiales</taxon>
        <taxon>Burkholderiaceae</taxon>
        <taxon>Paraburkholderia</taxon>
    </lineage>
</organism>
<dbReference type="RefSeq" id="WP_065060892.1">
    <property type="nucleotide sequence ID" value="NZ_CADFGN010000001.1"/>
</dbReference>
<accession>A0A1A5XB88</accession>
<gene>
    <name evidence="1" type="ORF">C7400_106100</name>
    <name evidence="2" type="ORF">SAMN05216550_103223</name>
</gene>
<sequence>MPTVVDFLLEQHLSPQWRGLLRALAAEFESQLSPDELRQLMFRVGARFAESHALPPCESTDDLADALNAHWSGIQWGYVELADEGDYLRIIHYGAPLAAFGGAALAWTPAFLQGCYQAWLDAMGAAELVVAQADVPDEGFVVEFRLARATA</sequence>
<dbReference type="Proteomes" id="UP000183529">
    <property type="component" value="Unassembled WGS sequence"/>
</dbReference>
<dbReference type="EMBL" id="QJJV01000006">
    <property type="protein sequence ID" value="PXX17384.1"/>
    <property type="molecule type" value="Genomic_DNA"/>
</dbReference>
<keyword evidence="4" id="KW-1185">Reference proteome</keyword>
<dbReference type="InterPro" id="IPR022798">
    <property type="entry name" value="BcsD_bac"/>
</dbReference>
<proteinExistence type="predicted"/>
<dbReference type="AlphaFoldDB" id="A0A1A5XB88"/>
<dbReference type="GeneID" id="61306085"/>
<evidence type="ECO:0000313" key="3">
    <source>
        <dbReference type="Proteomes" id="UP000183529"/>
    </source>
</evidence>
<dbReference type="OrthoDB" id="8963422at2"/>
<dbReference type="InterPro" id="IPR038470">
    <property type="entry name" value="Cellsynth_D_sf"/>
</dbReference>
<protein>
    <submittedName>
        <fullName evidence="2">Cellulose synthase subunit D</fullName>
    </submittedName>
</protein>